<name>A0A7S7SI64_PALFE</name>
<feature type="chain" id="PRO_5033045215" evidence="2">
    <location>
        <begin position="24"/>
        <end position="411"/>
    </location>
</feature>
<proteinExistence type="predicted"/>
<keyword evidence="2" id="KW-0732">Signal</keyword>
<keyword evidence="1" id="KW-0175">Coiled coil</keyword>
<dbReference type="PANTHER" id="PTHR30203">
    <property type="entry name" value="OUTER MEMBRANE CATION EFFLUX PROTEIN"/>
    <property type="match status" value="1"/>
</dbReference>
<organism evidence="3 4">
    <name type="scientific">Paludibaculum fermentans</name>
    <dbReference type="NCBI Taxonomy" id="1473598"/>
    <lineage>
        <taxon>Bacteria</taxon>
        <taxon>Pseudomonadati</taxon>
        <taxon>Acidobacteriota</taxon>
        <taxon>Terriglobia</taxon>
        <taxon>Bryobacterales</taxon>
        <taxon>Bryobacteraceae</taxon>
        <taxon>Paludibaculum</taxon>
    </lineage>
</organism>
<protein>
    <submittedName>
        <fullName evidence="3">TolC family protein</fullName>
    </submittedName>
</protein>
<dbReference type="KEGG" id="pfer:IRI77_19975"/>
<dbReference type="EMBL" id="CP063849">
    <property type="protein sequence ID" value="QOY85116.1"/>
    <property type="molecule type" value="Genomic_DNA"/>
</dbReference>
<keyword evidence="4" id="KW-1185">Reference proteome</keyword>
<accession>A0A7S7SI64</accession>
<gene>
    <name evidence="3" type="ORF">IRI77_19975</name>
</gene>
<evidence type="ECO:0000256" key="2">
    <source>
        <dbReference type="SAM" id="SignalP"/>
    </source>
</evidence>
<evidence type="ECO:0000256" key="1">
    <source>
        <dbReference type="SAM" id="Coils"/>
    </source>
</evidence>
<reference evidence="3 4" key="1">
    <citation type="submission" date="2020-10" db="EMBL/GenBank/DDBJ databases">
        <title>Complete genome sequence of Paludibaculum fermentans P105T, a facultatively anaerobic acidobacterium capable of dissimilatory Fe(III) reduction.</title>
        <authorList>
            <person name="Dedysh S.N."/>
            <person name="Beletsky A.V."/>
            <person name="Kulichevskaya I.S."/>
            <person name="Mardanov A.V."/>
            <person name="Ravin N.V."/>
        </authorList>
    </citation>
    <scope>NUCLEOTIDE SEQUENCE [LARGE SCALE GENOMIC DNA]</scope>
    <source>
        <strain evidence="3 4">P105</strain>
    </source>
</reference>
<dbReference type="GO" id="GO:0015562">
    <property type="term" value="F:efflux transmembrane transporter activity"/>
    <property type="evidence" value="ECO:0007669"/>
    <property type="project" value="InterPro"/>
</dbReference>
<evidence type="ECO:0000313" key="4">
    <source>
        <dbReference type="Proteomes" id="UP000593892"/>
    </source>
</evidence>
<dbReference type="Proteomes" id="UP000593892">
    <property type="component" value="Chromosome"/>
</dbReference>
<dbReference type="Gene3D" id="1.20.1600.10">
    <property type="entry name" value="Outer membrane efflux proteins (OEP)"/>
    <property type="match status" value="1"/>
</dbReference>
<feature type="signal peptide" evidence="2">
    <location>
        <begin position="1"/>
        <end position="23"/>
    </location>
</feature>
<feature type="coiled-coil region" evidence="1">
    <location>
        <begin position="297"/>
        <end position="324"/>
    </location>
</feature>
<dbReference type="AlphaFoldDB" id="A0A7S7SI64"/>
<dbReference type="InterPro" id="IPR010131">
    <property type="entry name" value="MdtP/NodT-like"/>
</dbReference>
<sequence length="411" mass="45020">MRWPPVFTLPVLLAAVVCQLAEAQVRLGVQDAVRLALDKNAYLSAGQERIGAAQGLRQQAGLKPNPRLYLQQENARLWQSPGLVYWRDTDTFAYAGYTVESGGKLAKRVEYAAANTARVEADQALLRRHVAARVAAAYWAAAGAVRVVALLNEERQNLLQVVRYTESRVKEGAAAGADLLRIQLESQRVDALLAVAQQDADRSRLELYREIGVGPPPLVEFSDALEALRDVPVPEPAAAVERRPEVVLARRGVAQAEAQVKLQLANAKPDPDYLFGYKRTAGFDSVIAGVQINLPVRNRNQGNIATAEAELRAARETARAVETQVAAELQSALRDYELKRKLVSGDLPSMVQRARDSARIAQFAFREGGVDVLRLLDAERIRIETQLMYTRSLADFQQSAVALEVAAGANP</sequence>
<evidence type="ECO:0000313" key="3">
    <source>
        <dbReference type="EMBL" id="QOY85116.1"/>
    </source>
</evidence>
<dbReference type="RefSeq" id="WP_194446786.1">
    <property type="nucleotide sequence ID" value="NZ_CP063849.1"/>
</dbReference>
<dbReference type="SUPFAM" id="SSF56954">
    <property type="entry name" value="Outer membrane efflux proteins (OEP)"/>
    <property type="match status" value="1"/>
</dbReference>